<dbReference type="AlphaFoldDB" id="A0A4R2NVE5"/>
<sequence length="392" mass="43120">MTLQDDAEEKLNALSREAADSWLEIGRVLLELEALSRTAPAGKSWIDMLRERLDELDAPVSIGHMHKIRRAAAFLNQHAPETLDVGSSTPPRISSVEIAERLYRLDPDAGLRALADATAANAVPYVDLKKRYDAALQTRPEMKSPRQVAWEARKKAVPAPDQAAPSISPDDSADEQTSAQESGPPKKFQKRLEGLLTQVWEDGWQAAKQQDASENDTLRSRIQKLEGQLETATEVARGHGRLSPESIREAAALIRDAPDLFIYAPSIMDPFLDGIFRSAFPKVDVSLPMKPQIQERRSRIGRTANLFTSGDAALVLGLSSLPEGYDFEAIFQHAKERDVAMIVLQAVPFEIPQPWVRNVFSLGLTSQDPESIAAIRLAAAVADIRVRAAKPG</sequence>
<keyword evidence="1" id="KW-0175">Coiled coil</keyword>
<gene>
    <name evidence="3" type="ORF">EV656_10224</name>
</gene>
<evidence type="ECO:0000256" key="1">
    <source>
        <dbReference type="SAM" id="Coils"/>
    </source>
</evidence>
<keyword evidence="4" id="KW-1185">Reference proteome</keyword>
<organism evidence="3 4">
    <name type="scientific">Rhodovulum adriaticum</name>
    <name type="common">Rhodopseudomonas adriatica</name>
    <dbReference type="NCBI Taxonomy" id="35804"/>
    <lineage>
        <taxon>Bacteria</taxon>
        <taxon>Pseudomonadati</taxon>
        <taxon>Pseudomonadota</taxon>
        <taxon>Alphaproteobacteria</taxon>
        <taxon>Rhodobacterales</taxon>
        <taxon>Paracoccaceae</taxon>
        <taxon>Rhodovulum</taxon>
    </lineage>
</organism>
<feature type="coiled-coil region" evidence="1">
    <location>
        <begin position="208"/>
        <end position="235"/>
    </location>
</feature>
<dbReference type="OrthoDB" id="7365433at2"/>
<evidence type="ECO:0000313" key="3">
    <source>
        <dbReference type="EMBL" id="TCP26063.1"/>
    </source>
</evidence>
<evidence type="ECO:0000256" key="2">
    <source>
        <dbReference type="SAM" id="MobiDB-lite"/>
    </source>
</evidence>
<evidence type="ECO:0000313" key="4">
    <source>
        <dbReference type="Proteomes" id="UP000295733"/>
    </source>
</evidence>
<reference evidence="3 4" key="1">
    <citation type="submission" date="2019-03" db="EMBL/GenBank/DDBJ databases">
        <title>Genomic Encyclopedia of Type Strains, Phase IV (KMG-IV): sequencing the most valuable type-strain genomes for metagenomic binning, comparative biology and taxonomic classification.</title>
        <authorList>
            <person name="Goeker M."/>
        </authorList>
    </citation>
    <scope>NUCLEOTIDE SEQUENCE [LARGE SCALE GENOMIC DNA]</scope>
    <source>
        <strain evidence="3 4">DSM 2781</strain>
    </source>
</reference>
<dbReference type="RefSeq" id="WP_132599550.1">
    <property type="nucleotide sequence ID" value="NZ_NRRP01000032.1"/>
</dbReference>
<proteinExistence type="predicted"/>
<accession>A0A4R2NVE5</accession>
<feature type="region of interest" description="Disordered" evidence="2">
    <location>
        <begin position="137"/>
        <end position="188"/>
    </location>
</feature>
<protein>
    <submittedName>
        <fullName evidence="3">Uncharacterized protein</fullName>
    </submittedName>
</protein>
<dbReference type="EMBL" id="SLXL01000002">
    <property type="protein sequence ID" value="TCP26063.1"/>
    <property type="molecule type" value="Genomic_DNA"/>
</dbReference>
<name>A0A4R2NVE5_RHOAD</name>
<comment type="caution">
    <text evidence="3">The sequence shown here is derived from an EMBL/GenBank/DDBJ whole genome shotgun (WGS) entry which is preliminary data.</text>
</comment>
<dbReference type="Proteomes" id="UP000295733">
    <property type="component" value="Unassembled WGS sequence"/>
</dbReference>